<evidence type="ECO:0000256" key="5">
    <source>
        <dbReference type="ARBA" id="ARBA00022694"/>
    </source>
</evidence>
<dbReference type="Proteomes" id="UP000694564">
    <property type="component" value="Chromosome X"/>
</dbReference>
<accession>A0A8D2D8U3</accession>
<reference evidence="11" key="2">
    <citation type="submission" date="2025-09" db="UniProtKB">
        <authorList>
            <consortium name="Ensembl"/>
        </authorList>
    </citation>
    <scope>IDENTIFICATION</scope>
</reference>
<feature type="compositionally biased region" description="Gly residues" evidence="10">
    <location>
        <begin position="19"/>
        <end position="32"/>
    </location>
</feature>
<evidence type="ECO:0000256" key="10">
    <source>
        <dbReference type="SAM" id="MobiDB-lite"/>
    </source>
</evidence>
<evidence type="ECO:0000313" key="11">
    <source>
        <dbReference type="Ensembl" id="ENSSVLP00005021380.1"/>
    </source>
</evidence>
<keyword evidence="12" id="KW-1185">Reference proteome</keyword>
<evidence type="ECO:0000256" key="8">
    <source>
        <dbReference type="ARBA" id="ARBA00062157"/>
    </source>
</evidence>
<keyword evidence="4" id="KW-0963">Cytoplasm</keyword>
<evidence type="ECO:0000256" key="9">
    <source>
        <dbReference type="ARBA" id="ARBA00076355"/>
    </source>
</evidence>
<dbReference type="PANTHER" id="PTHR31283">
    <property type="entry name" value="EKC/KEOPS COMPLEX SUBUNIT PCC1 FAMILY MEMBER"/>
    <property type="match status" value="1"/>
</dbReference>
<protein>
    <recommendedName>
        <fullName evidence="9">L antigen family member 3</fullName>
    </recommendedName>
</protein>
<evidence type="ECO:0000256" key="4">
    <source>
        <dbReference type="ARBA" id="ARBA00022490"/>
    </source>
</evidence>
<dbReference type="Pfam" id="PF09341">
    <property type="entry name" value="Pcc1"/>
    <property type="match status" value="1"/>
</dbReference>
<proteinExistence type="inferred from homology"/>
<evidence type="ECO:0000256" key="2">
    <source>
        <dbReference type="ARBA" id="ARBA00004496"/>
    </source>
</evidence>
<evidence type="ECO:0000256" key="6">
    <source>
        <dbReference type="ARBA" id="ARBA00023242"/>
    </source>
</evidence>
<dbReference type="PANTHER" id="PTHR31283:SF5">
    <property type="entry name" value="EKC_KEOPS COMPLEX SUBUNIT LAGE3"/>
    <property type="match status" value="1"/>
</dbReference>
<comment type="function">
    <text evidence="7">Component of the EKC/KEOPS complex that is required for the formation of a threonylcarbamoyl group on adenosine at position 37 (t(6)A37) in tRNAs that read codons beginning with adenine. The complex is probably involved in the transfer of the threonylcarbamoyl moiety of threonylcarbamoyl-AMP (TC-AMP) to the N6 group of A37. LAGE3 functions as a dimerization module for the complex.</text>
</comment>
<keyword evidence="5" id="KW-0819">tRNA processing</keyword>
<dbReference type="GO" id="GO:0000408">
    <property type="term" value="C:EKC/KEOPS complex"/>
    <property type="evidence" value="ECO:0007669"/>
    <property type="project" value="TreeGrafter"/>
</dbReference>
<dbReference type="AlphaFoldDB" id="A0A8D2D8U3"/>
<dbReference type="Gene3D" id="3.30.310.50">
    <property type="entry name" value="Alpha-D-phosphohexomutase, C-terminal domain"/>
    <property type="match status" value="1"/>
</dbReference>
<dbReference type="Ensembl" id="ENSSVLT00005023821.1">
    <property type="protein sequence ID" value="ENSSVLP00005021380.1"/>
    <property type="gene ID" value="ENSSVLG00005017050.1"/>
</dbReference>
<dbReference type="GO" id="GO:0005737">
    <property type="term" value="C:cytoplasm"/>
    <property type="evidence" value="ECO:0007669"/>
    <property type="project" value="UniProtKB-SubCell"/>
</dbReference>
<comment type="similarity">
    <text evidence="3">Belongs to the CTAG/PCC1 family.</text>
</comment>
<comment type="subcellular location">
    <subcellularLocation>
        <location evidence="2">Cytoplasm</location>
    </subcellularLocation>
    <subcellularLocation>
        <location evidence="1">Nucleus</location>
    </subcellularLocation>
</comment>
<evidence type="ECO:0000256" key="3">
    <source>
        <dbReference type="ARBA" id="ARBA00007073"/>
    </source>
</evidence>
<sequence length="173" mass="17430">MQAPGGSGGGGRGCRDGAEGGAGGPGGPGRPGAPGVWEGAGAEGAAAGEAPQVEGALHSPGRGAEASAEGARPGSRRRLNWFSTSSLMVPFLSFMDAEIARRYLAPGVEALGGAVHREFTVIGSDLVIRLTAENPSLLQISVASLLNQLSVVVQAMQRFVPPYFLKPQPGKGG</sequence>
<feature type="compositionally biased region" description="Low complexity" evidence="10">
    <location>
        <begin position="33"/>
        <end position="73"/>
    </location>
</feature>
<dbReference type="GO" id="GO:0005634">
    <property type="term" value="C:nucleus"/>
    <property type="evidence" value="ECO:0007669"/>
    <property type="project" value="UniProtKB-SubCell"/>
</dbReference>
<reference evidence="11" key="1">
    <citation type="submission" date="2025-08" db="UniProtKB">
        <authorList>
            <consortium name="Ensembl"/>
        </authorList>
    </citation>
    <scope>IDENTIFICATION</scope>
</reference>
<name>A0A8D2D8U3_SCIVU</name>
<feature type="compositionally biased region" description="Gly residues" evidence="10">
    <location>
        <begin position="1"/>
        <end position="12"/>
    </location>
</feature>
<evidence type="ECO:0000313" key="12">
    <source>
        <dbReference type="Proteomes" id="UP000694564"/>
    </source>
</evidence>
<organism evidence="11 12">
    <name type="scientific">Sciurus vulgaris</name>
    <name type="common">Eurasian red squirrel</name>
    <dbReference type="NCBI Taxonomy" id="55149"/>
    <lineage>
        <taxon>Eukaryota</taxon>
        <taxon>Metazoa</taxon>
        <taxon>Chordata</taxon>
        <taxon>Craniata</taxon>
        <taxon>Vertebrata</taxon>
        <taxon>Euteleostomi</taxon>
        <taxon>Mammalia</taxon>
        <taxon>Eutheria</taxon>
        <taxon>Euarchontoglires</taxon>
        <taxon>Glires</taxon>
        <taxon>Rodentia</taxon>
        <taxon>Sciuromorpha</taxon>
        <taxon>Sciuridae</taxon>
        <taxon>Sciurinae</taxon>
        <taxon>Sciurini</taxon>
        <taxon>Sciurus</taxon>
    </lineage>
</organism>
<keyword evidence="6" id="KW-0539">Nucleus</keyword>
<dbReference type="GO" id="GO:0008033">
    <property type="term" value="P:tRNA processing"/>
    <property type="evidence" value="ECO:0007669"/>
    <property type="project" value="UniProtKB-KW"/>
</dbReference>
<dbReference type="FunFam" id="3.30.310.50:FF:000005">
    <property type="entry name" value="L antigen family member 3"/>
    <property type="match status" value="1"/>
</dbReference>
<evidence type="ECO:0000256" key="7">
    <source>
        <dbReference type="ARBA" id="ARBA00053047"/>
    </source>
</evidence>
<dbReference type="InterPro" id="IPR015419">
    <property type="entry name" value="CTAG/Pcc1"/>
</dbReference>
<dbReference type="OrthoDB" id="9838480at2759"/>
<evidence type="ECO:0000256" key="1">
    <source>
        <dbReference type="ARBA" id="ARBA00004123"/>
    </source>
</evidence>
<dbReference type="GO" id="GO:0070525">
    <property type="term" value="P:tRNA threonylcarbamoyladenosine metabolic process"/>
    <property type="evidence" value="ECO:0007669"/>
    <property type="project" value="TreeGrafter"/>
</dbReference>
<feature type="region of interest" description="Disordered" evidence="10">
    <location>
        <begin position="1"/>
        <end position="74"/>
    </location>
</feature>
<dbReference type="GeneTree" id="ENSGT00410000025802"/>
<comment type="subunit">
    <text evidence="8">Component of the EKC/KEOPS complex composed of at least GON7, TP53RK, TPRKB, OSGEP and LAGE3; the whole complex dimerizes.</text>
</comment>